<feature type="region of interest" description="Disordered" evidence="1">
    <location>
        <begin position="625"/>
        <end position="658"/>
    </location>
</feature>
<evidence type="ECO:0000256" key="1">
    <source>
        <dbReference type="SAM" id="MobiDB-lite"/>
    </source>
</evidence>
<proteinExistence type="predicted"/>
<reference evidence="3" key="1">
    <citation type="submission" date="2016-06" db="EMBL/GenBank/DDBJ databases">
        <title>First high quality genome sequence of Plasmodium coatneyi using continuous long reads from single molecule, real-time sequencing.</title>
        <authorList>
            <person name="Chien J.-T."/>
            <person name="Pakala S.B."/>
            <person name="Geraldo J.A."/>
            <person name="Lapp S.A."/>
            <person name="Barnwell J.W."/>
            <person name="Kissinger J.C."/>
            <person name="Galinski M.R."/>
            <person name="Humphrey J.C."/>
        </authorList>
    </citation>
    <scope>NUCLEOTIDE SEQUENCE [LARGE SCALE GENOMIC DNA]</scope>
    <source>
        <strain evidence="3">Hackeri</strain>
    </source>
</reference>
<evidence type="ECO:0000313" key="2">
    <source>
        <dbReference type="EMBL" id="ANQ07634.1"/>
    </source>
</evidence>
<gene>
    <name evidence="2" type="ORF">PCOAH_00019370</name>
</gene>
<dbReference type="Pfam" id="PF05795">
    <property type="entry name" value="Plasmodium_Vir"/>
    <property type="match status" value="2"/>
</dbReference>
<protein>
    <submittedName>
        <fullName evidence="2">KIR-like protein</fullName>
    </submittedName>
</protein>
<dbReference type="InterPro" id="IPR008780">
    <property type="entry name" value="Plasmodium_Vir"/>
</dbReference>
<feature type="compositionally biased region" description="Polar residues" evidence="1">
    <location>
        <begin position="243"/>
        <end position="253"/>
    </location>
</feature>
<dbReference type="RefSeq" id="XP_019914329.1">
    <property type="nucleotide sequence ID" value="XM_020058746.1"/>
</dbReference>
<organism evidence="2 3">
    <name type="scientific">Plasmodium coatneyi</name>
    <dbReference type="NCBI Taxonomy" id="208452"/>
    <lineage>
        <taxon>Eukaryota</taxon>
        <taxon>Sar</taxon>
        <taxon>Alveolata</taxon>
        <taxon>Apicomplexa</taxon>
        <taxon>Aconoidasida</taxon>
        <taxon>Haemosporida</taxon>
        <taxon>Plasmodiidae</taxon>
        <taxon>Plasmodium</taxon>
    </lineage>
</organism>
<dbReference type="AlphaFoldDB" id="A0A1B1DY00"/>
<sequence>MYVGQLPSEGTYIIFNDAANNCNHYDIEPKNTESELKIALTGHTKVQNEVEKILKAWCYAFHTGGSNARYSSHCSIFYYWLGDKIWQDGTDVSTSASFQDIMKNIYDILGKIKPGQGCDNIYHNSNIDKTLFHNGRIIYDFSYDYNNIEGNLSKNRATYCNAYKDYLEKASKAYTELCIGSESEGNSFQKSVCGTFIREGSDKLDPQQLLQQYCQSILAERNDVPQVEAESRQEVCSGEESHTVSTTEQTPSPSKVNIPAIFSGLALTVGLPTIAVFFLYKYNLLPSWFHNKIGNSSTGRSRRGRRSTQRHHFEDNLTEYSTDVSTSSCLQNLPSRKSYYDKFEGANDSCPSDGIPNGIEDKLKNHVGGSDNAKKIVKAWYDKTIFDEHSISSSPACTFFYYWLGDKIPRTTVGSNSFPSSMNKVYENLGYTCSNQNCSILYSNIERDIFISMKSVYEYKQNYGTIDQHVKSSQAPEFPCTEAYVDYLEKVVSAYNSLSTECKGGNENYWCKDFQKMAKERAYDELLQLKCSLKHTPDCPSNSVAAAISGTLATTIGLPVIGYALYKYKLLPSWLHNKIGKNSRSIRNKRGKGSSAYHFDDDTLTDSSTEYGTDYSTTTDNSTIADSVTKYSAPPSGRRTNKRQQQQGQRNNIAYQRM</sequence>
<evidence type="ECO:0000313" key="3">
    <source>
        <dbReference type="Proteomes" id="UP000092716"/>
    </source>
</evidence>
<accession>A0A1B1DY00</accession>
<dbReference type="EMBL" id="CP016246">
    <property type="protein sequence ID" value="ANQ07634.1"/>
    <property type="molecule type" value="Genomic_DNA"/>
</dbReference>
<name>A0A1B1DY00_9APIC</name>
<dbReference type="VEuPathDB" id="PlasmoDB:PCOAH_00019370"/>
<feature type="region of interest" description="Disordered" evidence="1">
    <location>
        <begin position="225"/>
        <end position="253"/>
    </location>
</feature>
<dbReference type="GeneID" id="30908663"/>
<dbReference type="Proteomes" id="UP000092716">
    <property type="component" value="Chromosome 8"/>
</dbReference>
<keyword evidence="3" id="KW-1185">Reference proteome</keyword>
<dbReference type="KEGG" id="pcot:PCOAH_00019370"/>
<feature type="compositionally biased region" description="Low complexity" evidence="1">
    <location>
        <begin position="643"/>
        <end position="652"/>
    </location>
</feature>